<protein>
    <recommendedName>
        <fullName evidence="2">Flavin reductase like domain-containing protein</fullName>
    </recommendedName>
</protein>
<dbReference type="PANTHER" id="PTHR30466:SF1">
    <property type="entry name" value="FMN REDUCTASE (NADH) RUTF"/>
    <property type="match status" value="1"/>
</dbReference>
<dbReference type="GO" id="GO:0042602">
    <property type="term" value="F:riboflavin reductase (NADPH) activity"/>
    <property type="evidence" value="ECO:0007669"/>
    <property type="project" value="TreeGrafter"/>
</dbReference>
<dbReference type="InterPro" id="IPR050268">
    <property type="entry name" value="NADH-dep_flavin_reductase"/>
</dbReference>
<dbReference type="GO" id="GO:0010181">
    <property type="term" value="F:FMN binding"/>
    <property type="evidence" value="ECO:0007669"/>
    <property type="project" value="InterPro"/>
</dbReference>
<reference evidence="3" key="1">
    <citation type="journal article" date="2023" name="Genome Biol. Evol.">
        <title>First Whole Genome Sequence and Flow Cytometry Genome Size Data for the Lichen-Forming Fungus Ramalina farinacea (Ascomycota).</title>
        <authorList>
            <person name="Llewellyn T."/>
            <person name="Mian S."/>
            <person name="Hill R."/>
            <person name="Leitch I.J."/>
            <person name="Gaya E."/>
        </authorList>
    </citation>
    <scope>NUCLEOTIDE SEQUENCE</scope>
    <source>
        <strain evidence="3">LIQ254RAFAR</strain>
    </source>
</reference>
<evidence type="ECO:0000313" key="4">
    <source>
        <dbReference type="Proteomes" id="UP001161017"/>
    </source>
</evidence>
<dbReference type="Proteomes" id="UP001161017">
    <property type="component" value="Unassembled WGS sequence"/>
</dbReference>
<dbReference type="InterPro" id="IPR012349">
    <property type="entry name" value="Split_barrel_FMN-bd"/>
</dbReference>
<dbReference type="SUPFAM" id="SSF50475">
    <property type="entry name" value="FMN-binding split barrel"/>
    <property type="match status" value="1"/>
</dbReference>
<dbReference type="AlphaFoldDB" id="A0AA43TXY7"/>
<dbReference type="PANTHER" id="PTHR30466">
    <property type="entry name" value="FLAVIN REDUCTASE"/>
    <property type="match status" value="1"/>
</dbReference>
<proteinExistence type="predicted"/>
<evidence type="ECO:0000313" key="3">
    <source>
        <dbReference type="EMBL" id="MDI1488537.1"/>
    </source>
</evidence>
<gene>
    <name evidence="3" type="ORF">OHK93_007812</name>
</gene>
<organism evidence="3 4">
    <name type="scientific">Ramalina farinacea</name>
    <dbReference type="NCBI Taxonomy" id="258253"/>
    <lineage>
        <taxon>Eukaryota</taxon>
        <taxon>Fungi</taxon>
        <taxon>Dikarya</taxon>
        <taxon>Ascomycota</taxon>
        <taxon>Pezizomycotina</taxon>
        <taxon>Lecanoromycetes</taxon>
        <taxon>OSLEUM clade</taxon>
        <taxon>Lecanoromycetidae</taxon>
        <taxon>Lecanorales</taxon>
        <taxon>Lecanorineae</taxon>
        <taxon>Ramalinaceae</taxon>
        <taxon>Ramalina</taxon>
    </lineage>
</organism>
<sequence>MNELALNSAIRYGFLGLRFRVQQPLRHVSKGLQTYTPLTLIQTSRVLHSKPHHPEHGATKDEPDLSNKFKTVMRNVPHPLAVIASSPGQDQSSMPDQTPEAMLVSSFNSVTASPNPYISFNVKMPSSTMAAIQSSRRFTASVINSSHTADVFAQVKKKDKIAWGEFLQADGKLRPGHGGVAWMKCEYTGDTSVGDHRIIIGKVLEAEVYPDKDHEEAAMVRWHGLYVNAGRGDAV</sequence>
<evidence type="ECO:0000256" key="1">
    <source>
        <dbReference type="ARBA" id="ARBA00023002"/>
    </source>
</evidence>
<keyword evidence="4" id="KW-1185">Reference proteome</keyword>
<feature type="domain" description="Flavin reductase like" evidence="2">
    <location>
        <begin position="73"/>
        <end position="228"/>
    </location>
</feature>
<dbReference type="EMBL" id="JAPUFD010000007">
    <property type="protein sequence ID" value="MDI1488537.1"/>
    <property type="molecule type" value="Genomic_DNA"/>
</dbReference>
<dbReference type="Pfam" id="PF01613">
    <property type="entry name" value="Flavin_Reduct"/>
    <property type="match status" value="1"/>
</dbReference>
<dbReference type="SMART" id="SM00903">
    <property type="entry name" value="Flavin_Reduct"/>
    <property type="match status" value="1"/>
</dbReference>
<accession>A0AA43TXY7</accession>
<evidence type="ECO:0000259" key="2">
    <source>
        <dbReference type="SMART" id="SM00903"/>
    </source>
</evidence>
<dbReference type="InterPro" id="IPR002563">
    <property type="entry name" value="Flavin_Rdtase-like_dom"/>
</dbReference>
<name>A0AA43TXY7_9LECA</name>
<comment type="caution">
    <text evidence="3">The sequence shown here is derived from an EMBL/GenBank/DDBJ whole genome shotgun (WGS) entry which is preliminary data.</text>
</comment>
<keyword evidence="1" id="KW-0560">Oxidoreductase</keyword>
<dbReference type="Gene3D" id="2.30.110.10">
    <property type="entry name" value="Electron Transport, Fmn-binding Protein, Chain A"/>
    <property type="match status" value="1"/>
</dbReference>